<evidence type="ECO:0000256" key="13">
    <source>
        <dbReference type="ARBA" id="ARBA00023180"/>
    </source>
</evidence>
<keyword evidence="6" id="KW-0732">Signal</keyword>
<evidence type="ECO:0000256" key="4">
    <source>
        <dbReference type="ARBA" id="ARBA00022679"/>
    </source>
</evidence>
<dbReference type="FunFam" id="2.90.10.10:FF:000001">
    <property type="entry name" value="G-type lectin S-receptor-like serine/threonine-protein kinase"/>
    <property type="match status" value="1"/>
</dbReference>
<evidence type="ECO:0000256" key="2">
    <source>
        <dbReference type="ARBA" id="ARBA00022475"/>
    </source>
</evidence>
<dbReference type="Pfam" id="PF00954">
    <property type="entry name" value="S_locus_glycop"/>
    <property type="match status" value="1"/>
</dbReference>
<evidence type="ECO:0000256" key="17">
    <source>
        <dbReference type="PROSITE-ProRule" id="PRU00076"/>
    </source>
</evidence>
<dbReference type="SMART" id="SM00108">
    <property type="entry name" value="B_lectin"/>
    <property type="match status" value="1"/>
</dbReference>
<sequence>MRCLSIVIEIIMKLKTQFHALYFFFIAQLFLKLSIAVDSISPNQTLLDNGTTLVSRNGTFELGFFSPWSSNNRYLGIWFKKVPEQTVVWVANKDDPVVDLSGTLAITPSGNIIITRNQSNIVWTANSPSTTVSSPILKLLDNGNLVLTNSTAIDDDPDSYVWQSFDYPSDTLIPGMKIGWNLRTNQEWYLTSWRSIQDPLRGDFTYRMAPGALPSIILRQGSVILFRSGPWDGVRFGGAPVLQQNPVFNPIFVYDSENVYYAFENTDDSIISRFVINQSGLLKHLMWSETRNQWIDIAKMQSDECDDYAMCGNFGVCNIYGSPRCACLTGFTPRLRQDWARFDWTGGCTRRTPLNCSKPTGFRKFSGLKLPDPSSGLVNRSARSLEECEKACLDNCSCVAYAKTQLSGCICWFGNLVDVRIYALGGQDLFVRMPVSELESSNSSKKAAVIASVSVASFLLLLALIIWLLIRRRRSKNKTALEDQQHDNPSQDNSEGIGDEDLDLPLFDFATIAAATDEFSLANKIGEGGFGPVYKGALPSGKEIAVKRLSRDSGQGLKEFKNEVILIAKLQHRNLVRLLGCCIHGDDRMLVYEYMPNKSLDLFIFNQTTDTTLDWQTRIDIIVGIARGLLYLHRDSRLRIIHRDLKASNILLDNEMNPKISDFGLARTFGGDQYQQNTKRVMGTYGYMAPEYAVDGLFSVKSDVFSFGVLVLEILSGKKNRGFYHPDHDLNLLGHAWKLWTEGNPMYLLDASMVVPSATSEVLRFIQVGLLCVQQRPEDRPTMPNVLLMLDSEHPVIAQPKQPGFYLERTIVDSESSSTGKKPQTSNEITMTLLQGR</sequence>
<dbReference type="Gene3D" id="1.10.510.10">
    <property type="entry name" value="Transferase(Phosphotransferase) domain 1"/>
    <property type="match status" value="1"/>
</dbReference>
<dbReference type="SMART" id="SM00473">
    <property type="entry name" value="PAN_AP"/>
    <property type="match status" value="1"/>
</dbReference>
<dbReference type="GO" id="GO:0005886">
    <property type="term" value="C:plasma membrane"/>
    <property type="evidence" value="ECO:0007669"/>
    <property type="project" value="UniProtKB-SubCell"/>
</dbReference>
<dbReference type="GeneID" id="105175472"/>
<evidence type="ECO:0000259" key="20">
    <source>
        <dbReference type="PROSITE" id="PS50011"/>
    </source>
</evidence>
<dbReference type="GO" id="GO:0048544">
    <property type="term" value="P:recognition of pollen"/>
    <property type="evidence" value="ECO:0007669"/>
    <property type="project" value="InterPro"/>
</dbReference>
<comment type="catalytic activity">
    <reaction evidence="15 16">
        <text>L-seryl-[protein] + ATP = O-phospho-L-seryl-[protein] + ADP + H(+)</text>
        <dbReference type="Rhea" id="RHEA:17989"/>
        <dbReference type="Rhea" id="RHEA-COMP:9863"/>
        <dbReference type="Rhea" id="RHEA-COMP:11604"/>
        <dbReference type="ChEBI" id="CHEBI:15378"/>
        <dbReference type="ChEBI" id="CHEBI:29999"/>
        <dbReference type="ChEBI" id="CHEBI:30616"/>
        <dbReference type="ChEBI" id="CHEBI:83421"/>
        <dbReference type="ChEBI" id="CHEBI:456216"/>
        <dbReference type="EC" id="2.7.11.1"/>
    </reaction>
</comment>
<evidence type="ECO:0000256" key="11">
    <source>
        <dbReference type="ARBA" id="ARBA00023136"/>
    </source>
</evidence>
<evidence type="ECO:0000259" key="23">
    <source>
        <dbReference type="PROSITE" id="PS50948"/>
    </source>
</evidence>
<keyword evidence="9 16" id="KW-0067">ATP-binding</keyword>
<dbReference type="InterPro" id="IPR001480">
    <property type="entry name" value="Bulb-type_lectin_dom"/>
</dbReference>
<feature type="domain" description="Protein kinase" evidence="20">
    <location>
        <begin position="519"/>
        <end position="797"/>
    </location>
</feature>
<dbReference type="CDD" id="cd14066">
    <property type="entry name" value="STKc_IRAK"/>
    <property type="match status" value="1"/>
</dbReference>
<dbReference type="InterPro" id="IPR001245">
    <property type="entry name" value="Ser-Thr/Tyr_kinase_cat_dom"/>
</dbReference>
<dbReference type="GO" id="GO:0004674">
    <property type="term" value="F:protein serine/threonine kinase activity"/>
    <property type="evidence" value="ECO:0007669"/>
    <property type="project" value="UniProtKB-KW"/>
</dbReference>
<evidence type="ECO:0000256" key="3">
    <source>
        <dbReference type="ARBA" id="ARBA00022527"/>
    </source>
</evidence>
<dbReference type="InterPro" id="IPR021820">
    <property type="entry name" value="S-locus_recpt_kinase_C"/>
</dbReference>
<keyword evidence="4 16" id="KW-0808">Transferase</keyword>
<dbReference type="Pfam" id="PF01453">
    <property type="entry name" value="B_lectin"/>
    <property type="match status" value="1"/>
</dbReference>
<dbReference type="InterPro" id="IPR000742">
    <property type="entry name" value="EGF"/>
</dbReference>
<dbReference type="FunFam" id="1.10.510.10:FF:000060">
    <property type="entry name" value="G-type lectin S-receptor-like serine/threonine-protein kinase"/>
    <property type="match status" value="1"/>
</dbReference>
<dbReference type="PROSITE" id="PS50927">
    <property type="entry name" value="BULB_LECTIN"/>
    <property type="match status" value="1"/>
</dbReference>
<dbReference type="PROSITE" id="PS00108">
    <property type="entry name" value="PROTEIN_KINASE_ST"/>
    <property type="match status" value="1"/>
</dbReference>
<keyword evidence="10 19" id="KW-1133">Transmembrane helix</keyword>
<dbReference type="PANTHER" id="PTHR27002:SF864">
    <property type="entry name" value="RECEPTOR-LIKE SERINE_THREONINE-PROTEIN KINASE"/>
    <property type="match status" value="1"/>
</dbReference>
<keyword evidence="24" id="KW-1185">Reference proteome</keyword>
<keyword evidence="3 16" id="KW-0723">Serine/threonine-protein kinase</keyword>
<dbReference type="OrthoDB" id="1910371at2759"/>
<dbReference type="EC" id="2.7.11.1" evidence="16"/>
<evidence type="ECO:0000259" key="21">
    <source>
        <dbReference type="PROSITE" id="PS50026"/>
    </source>
</evidence>
<evidence type="ECO:0000256" key="19">
    <source>
        <dbReference type="SAM" id="Phobius"/>
    </source>
</evidence>
<dbReference type="PROSITE" id="PS50026">
    <property type="entry name" value="EGF_3"/>
    <property type="match status" value="1"/>
</dbReference>
<feature type="transmembrane region" description="Helical" evidence="19">
    <location>
        <begin position="447"/>
        <end position="470"/>
    </location>
</feature>
<dbReference type="InterPro" id="IPR011009">
    <property type="entry name" value="Kinase-like_dom_sf"/>
</dbReference>
<dbReference type="Pfam" id="PF11883">
    <property type="entry name" value="DUF3403"/>
    <property type="match status" value="1"/>
</dbReference>
<dbReference type="GO" id="GO:0005524">
    <property type="term" value="F:ATP binding"/>
    <property type="evidence" value="ECO:0007669"/>
    <property type="project" value="UniProtKB-KW"/>
</dbReference>
<keyword evidence="17" id="KW-0245">EGF-like domain</keyword>
<organism evidence="24 25">
    <name type="scientific">Sesamum indicum</name>
    <name type="common">Oriental sesame</name>
    <name type="synonym">Sesamum orientale</name>
    <dbReference type="NCBI Taxonomy" id="4182"/>
    <lineage>
        <taxon>Eukaryota</taxon>
        <taxon>Viridiplantae</taxon>
        <taxon>Streptophyta</taxon>
        <taxon>Embryophyta</taxon>
        <taxon>Tracheophyta</taxon>
        <taxon>Spermatophyta</taxon>
        <taxon>Magnoliopsida</taxon>
        <taxon>eudicotyledons</taxon>
        <taxon>Gunneridae</taxon>
        <taxon>Pentapetalae</taxon>
        <taxon>asterids</taxon>
        <taxon>lamiids</taxon>
        <taxon>Lamiales</taxon>
        <taxon>Pedaliaceae</taxon>
        <taxon>Sesamum</taxon>
    </lineage>
</organism>
<dbReference type="Pfam" id="PF07714">
    <property type="entry name" value="PK_Tyr_Ser-Thr"/>
    <property type="match status" value="1"/>
</dbReference>
<dbReference type="CDD" id="cd01098">
    <property type="entry name" value="PAN_AP_plant"/>
    <property type="match status" value="1"/>
</dbReference>
<evidence type="ECO:0000256" key="9">
    <source>
        <dbReference type="ARBA" id="ARBA00022840"/>
    </source>
</evidence>
<dbReference type="SUPFAM" id="SSF51110">
    <property type="entry name" value="alpha-D-mannose-specific plant lectins"/>
    <property type="match status" value="1"/>
</dbReference>
<comment type="similarity">
    <text evidence="16">Belongs to the protein kinase superfamily. Ser/Thr protein kinase family.</text>
</comment>
<name>A0A8M8VC08_SESIN</name>
<dbReference type="CDD" id="cd00054">
    <property type="entry name" value="EGF_CA"/>
    <property type="match status" value="1"/>
</dbReference>
<evidence type="ECO:0000256" key="16">
    <source>
        <dbReference type="PIRNR" id="PIRNR000641"/>
    </source>
</evidence>
<protein>
    <recommendedName>
        <fullName evidence="16">Receptor-like serine/threonine-protein kinase</fullName>
        <ecNumber evidence="16">2.7.11.1</ecNumber>
    </recommendedName>
</protein>
<dbReference type="InterPro" id="IPR008271">
    <property type="entry name" value="Ser/Thr_kinase_AS"/>
</dbReference>
<comment type="subcellular location">
    <subcellularLocation>
        <location evidence="1">Cell membrane</location>
        <topology evidence="1">Single-pass type I membrane protein</topology>
    </subcellularLocation>
</comment>
<dbReference type="InterPro" id="IPR000858">
    <property type="entry name" value="S_locus_glycoprot_dom"/>
</dbReference>
<dbReference type="Proteomes" id="UP000504604">
    <property type="component" value="Linkage group LG12"/>
</dbReference>
<dbReference type="KEGG" id="sind:105175472"/>
<keyword evidence="5 19" id="KW-0812">Transmembrane</keyword>
<reference evidence="25" key="1">
    <citation type="submission" date="2025-08" db="UniProtKB">
        <authorList>
            <consortium name="RefSeq"/>
        </authorList>
    </citation>
    <scope>IDENTIFICATION</scope>
</reference>
<evidence type="ECO:0000256" key="5">
    <source>
        <dbReference type="ARBA" id="ARBA00022692"/>
    </source>
</evidence>
<feature type="domain" description="EGF-like" evidence="21">
    <location>
        <begin position="301"/>
        <end position="337"/>
    </location>
</feature>
<evidence type="ECO:0000313" key="25">
    <source>
        <dbReference type="RefSeq" id="XP_020553849.1"/>
    </source>
</evidence>
<dbReference type="InterPro" id="IPR036426">
    <property type="entry name" value="Bulb-type_lectin_dom_sf"/>
</dbReference>
<evidence type="ECO:0000256" key="12">
    <source>
        <dbReference type="ARBA" id="ARBA00023157"/>
    </source>
</evidence>
<dbReference type="SUPFAM" id="SSF56112">
    <property type="entry name" value="Protein kinase-like (PK-like)"/>
    <property type="match status" value="1"/>
</dbReference>
<gene>
    <name evidence="25" type="primary">LOC105175472</name>
</gene>
<evidence type="ECO:0000256" key="15">
    <source>
        <dbReference type="ARBA" id="ARBA00048679"/>
    </source>
</evidence>
<accession>A0A8M8VC08</accession>
<feature type="region of interest" description="Disordered" evidence="18">
    <location>
        <begin position="815"/>
        <end position="837"/>
    </location>
</feature>
<evidence type="ECO:0000259" key="22">
    <source>
        <dbReference type="PROSITE" id="PS50927"/>
    </source>
</evidence>
<dbReference type="InterPro" id="IPR003609">
    <property type="entry name" value="Pan_app"/>
</dbReference>
<evidence type="ECO:0000256" key="18">
    <source>
        <dbReference type="SAM" id="MobiDB-lite"/>
    </source>
</evidence>
<evidence type="ECO:0000256" key="7">
    <source>
        <dbReference type="ARBA" id="ARBA00022741"/>
    </source>
</evidence>
<keyword evidence="8 16" id="KW-0418">Kinase</keyword>
<keyword evidence="7 16" id="KW-0547">Nucleotide-binding</keyword>
<keyword evidence="12" id="KW-1015">Disulfide bond</keyword>
<dbReference type="CDD" id="cd00028">
    <property type="entry name" value="B_lectin"/>
    <property type="match status" value="1"/>
</dbReference>
<feature type="domain" description="Bulb-type lectin" evidence="22">
    <location>
        <begin position="37"/>
        <end position="160"/>
    </location>
</feature>
<dbReference type="InterPro" id="IPR000719">
    <property type="entry name" value="Prot_kinase_dom"/>
</dbReference>
<evidence type="ECO:0000256" key="6">
    <source>
        <dbReference type="ARBA" id="ARBA00022729"/>
    </source>
</evidence>
<evidence type="ECO:0000256" key="14">
    <source>
        <dbReference type="ARBA" id="ARBA00047899"/>
    </source>
</evidence>
<evidence type="ECO:0000256" key="10">
    <source>
        <dbReference type="ARBA" id="ARBA00022989"/>
    </source>
</evidence>
<dbReference type="RefSeq" id="XP_020553849.1">
    <property type="nucleotide sequence ID" value="XM_020698190.1"/>
</dbReference>
<feature type="domain" description="Apple" evidence="23">
    <location>
        <begin position="356"/>
        <end position="434"/>
    </location>
</feature>
<dbReference type="Pfam" id="PF08276">
    <property type="entry name" value="PAN_2"/>
    <property type="match status" value="1"/>
</dbReference>
<dbReference type="PANTHER" id="PTHR27002">
    <property type="entry name" value="RECEPTOR-LIKE SERINE/THREONINE-PROTEIN KINASE SD1-8"/>
    <property type="match status" value="1"/>
</dbReference>
<evidence type="ECO:0000313" key="24">
    <source>
        <dbReference type="Proteomes" id="UP000504604"/>
    </source>
</evidence>
<keyword evidence="13" id="KW-0325">Glycoprotein</keyword>
<dbReference type="Gene3D" id="3.30.200.20">
    <property type="entry name" value="Phosphorylase Kinase, domain 1"/>
    <property type="match status" value="1"/>
</dbReference>
<dbReference type="PROSITE" id="PS50011">
    <property type="entry name" value="PROTEIN_KINASE_DOM"/>
    <property type="match status" value="1"/>
</dbReference>
<dbReference type="PIRSF" id="PIRSF000641">
    <property type="entry name" value="SRK"/>
    <property type="match status" value="1"/>
</dbReference>
<dbReference type="FunFam" id="3.30.200.20:FF:000195">
    <property type="entry name" value="G-type lectin S-receptor-like serine/threonine-protein kinase"/>
    <property type="match status" value="1"/>
</dbReference>
<dbReference type="AlphaFoldDB" id="A0A8M8VC08"/>
<dbReference type="InterPro" id="IPR024171">
    <property type="entry name" value="SRK-like_kinase"/>
</dbReference>
<comment type="catalytic activity">
    <reaction evidence="14 16">
        <text>L-threonyl-[protein] + ATP = O-phospho-L-threonyl-[protein] + ADP + H(+)</text>
        <dbReference type="Rhea" id="RHEA:46608"/>
        <dbReference type="Rhea" id="RHEA-COMP:11060"/>
        <dbReference type="Rhea" id="RHEA-COMP:11605"/>
        <dbReference type="ChEBI" id="CHEBI:15378"/>
        <dbReference type="ChEBI" id="CHEBI:30013"/>
        <dbReference type="ChEBI" id="CHEBI:30616"/>
        <dbReference type="ChEBI" id="CHEBI:61977"/>
        <dbReference type="ChEBI" id="CHEBI:456216"/>
        <dbReference type="EC" id="2.7.11.1"/>
    </reaction>
</comment>
<comment type="caution">
    <text evidence="17">Lacks conserved residue(s) required for the propagation of feature annotation.</text>
</comment>
<keyword evidence="2" id="KW-1003">Cell membrane</keyword>
<proteinExistence type="inferred from homology"/>
<dbReference type="Gene3D" id="2.90.10.10">
    <property type="entry name" value="Bulb-type lectin domain"/>
    <property type="match status" value="1"/>
</dbReference>
<dbReference type="SMART" id="SM00220">
    <property type="entry name" value="S_TKc"/>
    <property type="match status" value="1"/>
</dbReference>
<evidence type="ECO:0000256" key="8">
    <source>
        <dbReference type="ARBA" id="ARBA00022777"/>
    </source>
</evidence>
<evidence type="ECO:0000256" key="1">
    <source>
        <dbReference type="ARBA" id="ARBA00004251"/>
    </source>
</evidence>
<dbReference type="PROSITE" id="PS50948">
    <property type="entry name" value="PAN"/>
    <property type="match status" value="1"/>
</dbReference>
<keyword evidence="11 19" id="KW-0472">Membrane</keyword>